<dbReference type="InterPro" id="IPR044828">
    <property type="entry name" value="TSJT1-like"/>
</dbReference>
<protein>
    <submittedName>
        <fullName evidence="3">Stem-specific protein TSJT1</fullName>
    </submittedName>
</protein>
<organism evidence="3">
    <name type="scientific">Anthurium amnicola</name>
    <dbReference type="NCBI Taxonomy" id="1678845"/>
    <lineage>
        <taxon>Eukaryota</taxon>
        <taxon>Viridiplantae</taxon>
        <taxon>Streptophyta</taxon>
        <taxon>Embryophyta</taxon>
        <taxon>Tracheophyta</taxon>
        <taxon>Spermatophyta</taxon>
        <taxon>Magnoliopsida</taxon>
        <taxon>Liliopsida</taxon>
        <taxon>Araceae</taxon>
        <taxon>Pothoideae</taxon>
        <taxon>Potheae</taxon>
        <taxon>Anthurium</taxon>
    </lineage>
</organism>
<keyword evidence="1" id="KW-0472">Membrane</keyword>
<feature type="non-terminal residue" evidence="3">
    <location>
        <position position="1"/>
    </location>
</feature>
<feature type="transmembrane region" description="Helical" evidence="1">
    <location>
        <begin position="6"/>
        <end position="31"/>
    </location>
</feature>
<feature type="domain" description="DUF3700" evidence="2">
    <location>
        <begin position="35"/>
        <end position="140"/>
    </location>
</feature>
<reference evidence="3" key="1">
    <citation type="submission" date="2015-07" db="EMBL/GenBank/DDBJ databases">
        <title>Transcriptome Assembly of Anthurium amnicola.</title>
        <authorList>
            <person name="Suzuki J."/>
        </authorList>
    </citation>
    <scope>NUCLEOTIDE SEQUENCE</scope>
</reference>
<evidence type="ECO:0000259" key="2">
    <source>
        <dbReference type="SMART" id="SM01172"/>
    </source>
</evidence>
<dbReference type="PANTHER" id="PTHR45952:SF2">
    <property type="entry name" value="OS04G0679400 PROTEIN"/>
    <property type="match status" value="1"/>
</dbReference>
<name>A0A1D1XLP9_9ARAE</name>
<dbReference type="EMBL" id="GDJX01024634">
    <property type="protein sequence ID" value="JAT43302.1"/>
    <property type="molecule type" value="Transcribed_RNA"/>
</dbReference>
<evidence type="ECO:0000256" key="1">
    <source>
        <dbReference type="SAM" id="Phobius"/>
    </source>
</evidence>
<accession>A0A1D1XLP9</accession>
<evidence type="ECO:0000313" key="3">
    <source>
        <dbReference type="EMBL" id="JAT43302.1"/>
    </source>
</evidence>
<dbReference type="Pfam" id="PF12481">
    <property type="entry name" value="DUF3700"/>
    <property type="match status" value="1"/>
</dbReference>
<dbReference type="InterPro" id="IPR024286">
    <property type="entry name" value="DUF3700"/>
</dbReference>
<proteinExistence type="predicted"/>
<feature type="non-terminal residue" evidence="3">
    <location>
        <position position="140"/>
    </location>
</feature>
<dbReference type="SMART" id="SM01172">
    <property type="entry name" value="DUF3700"/>
    <property type="match status" value="1"/>
</dbReference>
<gene>
    <name evidence="3" type="primary">TSJT1_11</name>
    <name evidence="3" type="ORF">g.27640</name>
</gene>
<keyword evidence="1" id="KW-0812">Transmembrane</keyword>
<keyword evidence="1" id="KW-1133">Transmembrane helix</keyword>
<sequence length="140" mass="14849">FSNVGSSSSTCAFCVLFLFFFSPLFGFFRWVSRMLAMVHKAFAHPPQELNSPPAASAGAGGGRAPNHPEEILRAFHAAHPDDSFSATFSGGAAIASSGSGGHFSAHRRLFCSFEGTYCLFSGSLDNLSSLIKQYGLCKAT</sequence>
<dbReference type="AlphaFoldDB" id="A0A1D1XLP9"/>
<dbReference type="PANTHER" id="PTHR45952">
    <property type="entry name" value="ALUMINUM INDUCED PROTEIN WITH YGL AND LRDR MOTIFS"/>
    <property type="match status" value="1"/>
</dbReference>